<dbReference type="PANTHER" id="PTHR23076">
    <property type="entry name" value="METALLOPROTEASE M41 FTSH"/>
    <property type="match status" value="1"/>
</dbReference>
<dbReference type="PANTHER" id="PTHR23076:SF97">
    <property type="entry name" value="ATP-DEPENDENT ZINC METALLOPROTEASE YME1L1"/>
    <property type="match status" value="1"/>
</dbReference>
<dbReference type="InterPro" id="IPR011546">
    <property type="entry name" value="Pept_M41_FtsH_extracell"/>
</dbReference>
<evidence type="ECO:0000313" key="7">
    <source>
        <dbReference type="Proteomes" id="UP001157091"/>
    </source>
</evidence>
<keyword evidence="1" id="KW-0645">Protease</keyword>
<dbReference type="Pfam" id="PF06480">
    <property type="entry name" value="FtsH_ext"/>
    <property type="match status" value="1"/>
</dbReference>
<feature type="region of interest" description="Disordered" evidence="3">
    <location>
        <begin position="216"/>
        <end position="237"/>
    </location>
</feature>
<feature type="compositionally biased region" description="Basic residues" evidence="3">
    <location>
        <begin position="216"/>
        <end position="228"/>
    </location>
</feature>
<dbReference type="EMBL" id="BSUK01000001">
    <property type="protein sequence ID" value="GMA22924.1"/>
    <property type="molecule type" value="Genomic_DNA"/>
</dbReference>
<keyword evidence="4" id="KW-0472">Membrane</keyword>
<comment type="caution">
    <text evidence="6">The sequence shown here is derived from an EMBL/GenBank/DDBJ whole genome shotgun (WGS) entry which is preliminary data.</text>
</comment>
<feature type="transmembrane region" description="Helical" evidence="4">
    <location>
        <begin position="115"/>
        <end position="137"/>
    </location>
</feature>
<feature type="domain" description="Peptidase M41 FtsH extracellular" evidence="5">
    <location>
        <begin position="10"/>
        <end position="89"/>
    </location>
</feature>
<evidence type="ECO:0000256" key="1">
    <source>
        <dbReference type="ARBA" id="ARBA00022670"/>
    </source>
</evidence>
<keyword evidence="4" id="KW-1133">Transmembrane helix</keyword>
<accession>A0ABQ6HZH9</accession>
<keyword evidence="7" id="KW-1185">Reference proteome</keyword>
<dbReference type="Proteomes" id="UP001157091">
    <property type="component" value="Unassembled WGS sequence"/>
</dbReference>
<dbReference type="InterPro" id="IPR027417">
    <property type="entry name" value="P-loop_NTPase"/>
</dbReference>
<evidence type="ECO:0000256" key="2">
    <source>
        <dbReference type="ARBA" id="ARBA00022801"/>
    </source>
</evidence>
<organism evidence="6 7">
    <name type="scientific">Luteimicrobium album</name>
    <dbReference type="NCBI Taxonomy" id="1054550"/>
    <lineage>
        <taxon>Bacteria</taxon>
        <taxon>Bacillati</taxon>
        <taxon>Actinomycetota</taxon>
        <taxon>Actinomycetes</taxon>
        <taxon>Micrococcales</taxon>
        <taxon>Luteimicrobium</taxon>
    </lineage>
</organism>
<protein>
    <recommendedName>
        <fullName evidence="5">Peptidase M41 FtsH extracellular domain-containing protein</fullName>
    </recommendedName>
</protein>
<evidence type="ECO:0000313" key="6">
    <source>
        <dbReference type="EMBL" id="GMA22924.1"/>
    </source>
</evidence>
<dbReference type="Gene3D" id="3.40.50.300">
    <property type="entry name" value="P-loop containing nucleotide triphosphate hydrolases"/>
    <property type="match status" value="1"/>
</dbReference>
<gene>
    <name evidence="6" type="ORF">GCM10025864_06830</name>
</gene>
<keyword evidence="2" id="KW-0378">Hydrolase</keyword>
<evidence type="ECO:0000259" key="5">
    <source>
        <dbReference type="Pfam" id="PF06480"/>
    </source>
</evidence>
<sequence>MNMKRILSGPIIWVVVALIVLWAAFSVLARPKVERIDTYQGIELLNEGKVESALIVDGDQRVQLDLKSDFEADGKNYGKSVQFYYVEPQGSQVVDAVVKADPPKGYDSQIAQASFWSSLLSLVIPFLIIGLIFWFLLSRMQGGGNRVMGFGKSRAKLITKDMPQVTFADVAGEDEAVEELQEIKEFLADPAKFQAVGAKIPKGVLLYGPPAPARRCSRAPSRARRACRSTRSPARTSSRCSWASAPAACATCSTRPSRTHPRSSSSTRSTPSGATAARAWAAATTSASRR</sequence>
<reference evidence="7" key="1">
    <citation type="journal article" date="2019" name="Int. J. Syst. Evol. Microbiol.">
        <title>The Global Catalogue of Microorganisms (GCM) 10K type strain sequencing project: providing services to taxonomists for standard genome sequencing and annotation.</title>
        <authorList>
            <consortium name="The Broad Institute Genomics Platform"/>
            <consortium name="The Broad Institute Genome Sequencing Center for Infectious Disease"/>
            <person name="Wu L."/>
            <person name="Ma J."/>
        </authorList>
    </citation>
    <scope>NUCLEOTIDE SEQUENCE [LARGE SCALE GENOMIC DNA]</scope>
    <source>
        <strain evidence="7">NBRC 106348</strain>
    </source>
</reference>
<keyword evidence="4" id="KW-0812">Transmembrane</keyword>
<evidence type="ECO:0000256" key="3">
    <source>
        <dbReference type="SAM" id="MobiDB-lite"/>
    </source>
</evidence>
<dbReference type="SUPFAM" id="SSF52540">
    <property type="entry name" value="P-loop containing nucleoside triphosphate hydrolases"/>
    <property type="match status" value="1"/>
</dbReference>
<feature type="region of interest" description="Disordered" evidence="3">
    <location>
        <begin position="251"/>
        <end position="290"/>
    </location>
</feature>
<evidence type="ECO:0000256" key="4">
    <source>
        <dbReference type="SAM" id="Phobius"/>
    </source>
</evidence>
<proteinExistence type="predicted"/>
<name>A0ABQ6HZH9_9MICO</name>